<evidence type="ECO:0000256" key="1">
    <source>
        <dbReference type="ARBA" id="ARBA00022574"/>
    </source>
</evidence>
<name>W2P9D9_PHYNI</name>
<organism evidence="5">
    <name type="scientific">Phytophthora nicotianae</name>
    <name type="common">Potato buckeye rot agent</name>
    <name type="synonym">Phytophthora parasitica</name>
    <dbReference type="NCBI Taxonomy" id="4792"/>
    <lineage>
        <taxon>Eukaryota</taxon>
        <taxon>Sar</taxon>
        <taxon>Stramenopiles</taxon>
        <taxon>Oomycota</taxon>
        <taxon>Peronosporomycetes</taxon>
        <taxon>Peronosporales</taxon>
        <taxon>Peronosporaceae</taxon>
        <taxon>Phytophthora</taxon>
    </lineage>
</organism>
<dbReference type="InterPro" id="IPR019775">
    <property type="entry name" value="WD40_repeat_CS"/>
</dbReference>
<dbReference type="AlphaFoldDB" id="W2P9D9"/>
<dbReference type="SMART" id="SM00320">
    <property type="entry name" value="WD40"/>
    <property type="match status" value="8"/>
</dbReference>
<feature type="repeat" description="WD" evidence="3">
    <location>
        <begin position="202"/>
        <end position="233"/>
    </location>
</feature>
<reference evidence="5" key="1">
    <citation type="submission" date="2013-11" db="EMBL/GenBank/DDBJ databases">
        <title>The Genome Sequence of Phytophthora parasitica IAC_01/95.</title>
        <authorList>
            <consortium name="The Broad Institute Genomics Platform"/>
            <person name="Russ C."/>
            <person name="Tyler B."/>
            <person name="Panabieres F."/>
            <person name="Shan W."/>
            <person name="Tripathy S."/>
            <person name="Grunwald N."/>
            <person name="Machado M."/>
            <person name="Johnson C.S."/>
            <person name="Arredondo F."/>
            <person name="Hong C."/>
            <person name="Coffey M."/>
            <person name="Young S.K."/>
            <person name="Zeng Q."/>
            <person name="Gargeya S."/>
            <person name="Fitzgerald M."/>
            <person name="Abouelleil A."/>
            <person name="Alvarado L."/>
            <person name="Chapman S.B."/>
            <person name="Gainer-Dewar J."/>
            <person name="Goldberg J."/>
            <person name="Griggs A."/>
            <person name="Gujja S."/>
            <person name="Hansen M."/>
            <person name="Howarth C."/>
            <person name="Imamovic A."/>
            <person name="Ireland A."/>
            <person name="Larimer J."/>
            <person name="McCowan C."/>
            <person name="Murphy C."/>
            <person name="Pearson M."/>
            <person name="Poon T.W."/>
            <person name="Priest M."/>
            <person name="Roberts A."/>
            <person name="Saif S."/>
            <person name="Shea T."/>
            <person name="Sykes S."/>
            <person name="Wortman J."/>
            <person name="Nusbaum C."/>
            <person name="Birren B."/>
        </authorList>
    </citation>
    <scope>NUCLEOTIDE SEQUENCE [LARGE SCALE GENOMIC DNA]</scope>
    <source>
        <strain evidence="5">IAC_01/95</strain>
    </source>
</reference>
<evidence type="ECO:0000313" key="5">
    <source>
        <dbReference type="EMBL" id="ETM56823.1"/>
    </source>
</evidence>
<protein>
    <submittedName>
        <fullName evidence="5">Uncharacterized protein</fullName>
    </submittedName>
</protein>
<dbReference type="InterPro" id="IPR036322">
    <property type="entry name" value="WD40_repeat_dom_sf"/>
</dbReference>
<feature type="repeat" description="WD" evidence="3">
    <location>
        <begin position="242"/>
        <end position="282"/>
    </location>
</feature>
<dbReference type="PRINTS" id="PR00320">
    <property type="entry name" value="GPROTEINBRPT"/>
</dbReference>
<dbReference type="PROSITE" id="PS50082">
    <property type="entry name" value="WD_REPEATS_2"/>
    <property type="match status" value="3"/>
</dbReference>
<dbReference type="PROSITE" id="PS00678">
    <property type="entry name" value="WD_REPEATS_1"/>
    <property type="match status" value="1"/>
</dbReference>
<feature type="non-terminal residue" evidence="5">
    <location>
        <position position="1"/>
    </location>
</feature>
<dbReference type="InterPro" id="IPR020472">
    <property type="entry name" value="WD40_PAC1"/>
</dbReference>
<dbReference type="PANTHER" id="PTHR44156">
    <property type="entry name" value="SUPERNUMERARY LIMBS, ISOFORM B-RELATED"/>
    <property type="match status" value="1"/>
</dbReference>
<evidence type="ECO:0000256" key="4">
    <source>
        <dbReference type="SAM" id="MobiDB-lite"/>
    </source>
</evidence>
<accession>W2P9D9</accession>
<dbReference type="Gene3D" id="2.130.10.10">
    <property type="entry name" value="YVTN repeat-like/Quinoprotein amine dehydrogenase"/>
    <property type="match status" value="2"/>
</dbReference>
<dbReference type="Pfam" id="PF00400">
    <property type="entry name" value="WD40"/>
    <property type="match status" value="3"/>
</dbReference>
<dbReference type="InterPro" id="IPR001680">
    <property type="entry name" value="WD40_rpt"/>
</dbReference>
<feature type="region of interest" description="Disordered" evidence="4">
    <location>
        <begin position="37"/>
        <end position="69"/>
    </location>
</feature>
<gene>
    <name evidence="5" type="ORF">L914_00270</name>
</gene>
<dbReference type="VEuPathDB" id="FungiDB:PPTG_00230"/>
<keyword evidence="1 3" id="KW-0853">WD repeat</keyword>
<keyword evidence="2" id="KW-0677">Repeat</keyword>
<dbReference type="EMBL" id="KI690408">
    <property type="protein sequence ID" value="ETM56823.1"/>
    <property type="molecule type" value="Genomic_DNA"/>
</dbReference>
<feature type="repeat" description="WD" evidence="3">
    <location>
        <begin position="334"/>
        <end position="375"/>
    </location>
</feature>
<dbReference type="Proteomes" id="UP000054532">
    <property type="component" value="Unassembled WGS sequence"/>
</dbReference>
<proteinExistence type="predicted"/>
<sequence>CIEAMASKSGSGHVRLEEYASSGITVESEDVGNTLSRLKVRPTHSAKGGDGDRGPARVAHSASASHRQNDRYMEAFDTAFEELAAAEAARTGAKRHAIGEASLKPSSDDKMTHISAKKTPSATLEQLTGAWIQGPCSPEGEVHAVSAQPLMCMSMSADESEVVVGSSDHALYVIPISNSSSSSGRSSRGASTSRPRTLYTKKFGHTEWVTCVTHLPDRRIVSGGMDSKLCLWDATGVKCEDLLGHSGSVSCVLNLNDDMVVSTGYDKMLRLWNVSRRASSSQREVSVVKASTAPILDVSLLSEGQRAVCGDRDGTVQLIDLQTSKILRKHAHAHQGHTTSVLGSQSEESTGCFFSGGQDGVVKVWDSRQKEATHSLELHIDPRSKKKGAVGFLREPVDDPNVLITAGADGVINVLDKRQSYGVMHSFTEHLDFIYSLHVRGQLCFSGAGNGMLHVHDWKTGKLLYGLGANQAAVRAIAASTNQLVAAGDDGGVIVYDMK</sequence>
<dbReference type="InterPro" id="IPR015943">
    <property type="entry name" value="WD40/YVTN_repeat-like_dom_sf"/>
</dbReference>
<dbReference type="InterPro" id="IPR053299">
    <property type="entry name" value="ASTRA_WD_repeat"/>
</dbReference>
<dbReference type="SUPFAM" id="SSF50978">
    <property type="entry name" value="WD40 repeat-like"/>
    <property type="match status" value="1"/>
</dbReference>
<evidence type="ECO:0000256" key="2">
    <source>
        <dbReference type="ARBA" id="ARBA00022737"/>
    </source>
</evidence>
<evidence type="ECO:0000256" key="3">
    <source>
        <dbReference type="PROSITE-ProRule" id="PRU00221"/>
    </source>
</evidence>
<dbReference type="PROSITE" id="PS50294">
    <property type="entry name" value="WD_REPEATS_REGION"/>
    <property type="match status" value="1"/>
</dbReference>